<feature type="transmembrane region" description="Helical" evidence="8">
    <location>
        <begin position="45"/>
        <end position="69"/>
    </location>
</feature>
<dbReference type="InterPro" id="IPR003661">
    <property type="entry name" value="HisK_dim/P_dom"/>
</dbReference>
<keyword evidence="4" id="KW-0808">Transferase</keyword>
<feature type="transmembrane region" description="Helical" evidence="8">
    <location>
        <begin position="145"/>
        <end position="170"/>
    </location>
</feature>
<dbReference type="Gene3D" id="1.10.4160.10">
    <property type="entry name" value="Hydantoin permease"/>
    <property type="match status" value="1"/>
</dbReference>
<feature type="transmembrane region" description="Helical" evidence="8">
    <location>
        <begin position="428"/>
        <end position="451"/>
    </location>
</feature>
<keyword evidence="8" id="KW-1133">Transmembrane helix</keyword>
<dbReference type="GO" id="GO:0005886">
    <property type="term" value="C:plasma membrane"/>
    <property type="evidence" value="ECO:0007669"/>
    <property type="project" value="TreeGrafter"/>
</dbReference>
<feature type="transmembrane region" description="Helical" evidence="8">
    <location>
        <begin position="182"/>
        <end position="199"/>
    </location>
</feature>
<dbReference type="InterPro" id="IPR001789">
    <property type="entry name" value="Sig_transdc_resp-reg_receiver"/>
</dbReference>
<dbReference type="SUPFAM" id="SSF52172">
    <property type="entry name" value="CheY-like"/>
    <property type="match status" value="1"/>
</dbReference>
<dbReference type="GO" id="GO:0000155">
    <property type="term" value="F:phosphorelay sensor kinase activity"/>
    <property type="evidence" value="ECO:0007669"/>
    <property type="project" value="InterPro"/>
</dbReference>
<dbReference type="InterPro" id="IPR005467">
    <property type="entry name" value="His_kinase_dom"/>
</dbReference>
<dbReference type="SUPFAM" id="SSF47384">
    <property type="entry name" value="Homodimeric domain of signal transducing histidine kinase"/>
    <property type="match status" value="1"/>
</dbReference>
<feature type="transmembrane region" description="Helical" evidence="8">
    <location>
        <begin position="257"/>
        <end position="276"/>
    </location>
</feature>
<dbReference type="Proteomes" id="UP000305881">
    <property type="component" value="Chromosome"/>
</dbReference>
<dbReference type="CDD" id="cd17546">
    <property type="entry name" value="REC_hyHK_CKI1_RcsC-like"/>
    <property type="match status" value="1"/>
</dbReference>
<dbReference type="Pfam" id="PF00072">
    <property type="entry name" value="Response_reg"/>
    <property type="match status" value="1"/>
</dbReference>
<feature type="transmembrane region" description="Helical" evidence="8">
    <location>
        <begin position="317"/>
        <end position="340"/>
    </location>
</feature>
<evidence type="ECO:0000313" key="11">
    <source>
        <dbReference type="EMBL" id="QCW82257.1"/>
    </source>
</evidence>
<evidence type="ECO:0000259" key="10">
    <source>
        <dbReference type="PROSITE" id="PS50110"/>
    </source>
</evidence>
<evidence type="ECO:0000256" key="8">
    <source>
        <dbReference type="SAM" id="Phobius"/>
    </source>
</evidence>
<comment type="catalytic activity">
    <reaction evidence="1">
        <text>ATP + protein L-histidine = ADP + protein N-phospho-L-histidine.</text>
        <dbReference type="EC" id="2.7.13.3"/>
    </reaction>
</comment>
<feature type="transmembrane region" description="Helical" evidence="8">
    <location>
        <begin position="389"/>
        <end position="407"/>
    </location>
</feature>
<reference evidence="12" key="1">
    <citation type="journal article" date="2019" name="J. Bacteriol.">
        <title>A Mutagenic Screen Identifies a TonB-Dependent Receptor Required for the Lanthanide Metal Switch in the Type I Methanotroph 'Methylotuvimicrobium buryatense' 5GB1C.</title>
        <authorList>
            <person name="Groom J.D."/>
            <person name="Ford S.M."/>
            <person name="Pesesky M.W."/>
            <person name="Lidstrom M.E."/>
        </authorList>
    </citation>
    <scope>NUCLEOTIDE SEQUENCE [LARGE SCALE GENOMIC DNA]</scope>
    <source>
        <strain evidence="12">5GB1C</strain>
    </source>
</reference>
<feature type="transmembrane region" description="Helical" evidence="8">
    <location>
        <begin position="361"/>
        <end position="383"/>
    </location>
</feature>
<evidence type="ECO:0000256" key="3">
    <source>
        <dbReference type="ARBA" id="ARBA00022553"/>
    </source>
</evidence>
<evidence type="ECO:0000256" key="6">
    <source>
        <dbReference type="ARBA" id="ARBA00023012"/>
    </source>
</evidence>
<dbReference type="InterPro" id="IPR011006">
    <property type="entry name" value="CheY-like_superfamily"/>
</dbReference>
<keyword evidence="3 7" id="KW-0597">Phosphoprotein</keyword>
<evidence type="ECO:0000256" key="4">
    <source>
        <dbReference type="ARBA" id="ARBA00022679"/>
    </source>
</evidence>
<name>A0A4P9UM88_METBY</name>
<dbReference type="AlphaFoldDB" id="A0A4P9UM88"/>
<dbReference type="GO" id="GO:0009927">
    <property type="term" value="F:histidine phosphotransfer kinase activity"/>
    <property type="evidence" value="ECO:0007669"/>
    <property type="project" value="TreeGrafter"/>
</dbReference>
<dbReference type="EMBL" id="CP035467">
    <property type="protein sequence ID" value="QCW82257.1"/>
    <property type="molecule type" value="Genomic_DNA"/>
</dbReference>
<evidence type="ECO:0000256" key="5">
    <source>
        <dbReference type="ARBA" id="ARBA00022777"/>
    </source>
</evidence>
<evidence type="ECO:0000256" key="7">
    <source>
        <dbReference type="PROSITE-ProRule" id="PRU00169"/>
    </source>
</evidence>
<dbReference type="OrthoDB" id="6724607at2"/>
<keyword evidence="5" id="KW-0418">Kinase</keyword>
<feature type="transmembrane region" description="Helical" evidence="8">
    <location>
        <begin position="609"/>
        <end position="629"/>
    </location>
</feature>
<feature type="modified residue" description="4-aspartylphosphate" evidence="7">
    <location>
        <position position="970"/>
    </location>
</feature>
<dbReference type="PROSITE" id="PS50110">
    <property type="entry name" value="RESPONSE_REGULATORY"/>
    <property type="match status" value="1"/>
</dbReference>
<dbReference type="PANTHER" id="PTHR43047">
    <property type="entry name" value="TWO-COMPONENT HISTIDINE PROTEIN KINASE"/>
    <property type="match status" value="1"/>
</dbReference>
<dbReference type="Gene3D" id="3.30.565.10">
    <property type="entry name" value="Histidine kinase-like ATPase, C-terminal domain"/>
    <property type="match status" value="1"/>
</dbReference>
<dbReference type="PROSITE" id="PS50109">
    <property type="entry name" value="HIS_KIN"/>
    <property type="match status" value="1"/>
</dbReference>
<dbReference type="EC" id="2.7.13.3" evidence="2"/>
<dbReference type="FunFam" id="3.30.565.10:FF:000010">
    <property type="entry name" value="Sensor histidine kinase RcsC"/>
    <property type="match status" value="1"/>
</dbReference>
<keyword evidence="6" id="KW-0902">Two-component regulatory system</keyword>
<evidence type="ECO:0000256" key="2">
    <source>
        <dbReference type="ARBA" id="ARBA00012438"/>
    </source>
</evidence>
<dbReference type="Gene3D" id="3.40.50.2300">
    <property type="match status" value="1"/>
</dbReference>
<dbReference type="STRING" id="675511.GCA_000341735_01342"/>
<gene>
    <name evidence="11" type="ORF">EQU24_08410</name>
</gene>
<feature type="transmembrane region" description="Helical" evidence="8">
    <location>
        <begin position="109"/>
        <end position="133"/>
    </location>
</feature>
<feature type="transmembrane region" description="Helical" evidence="8">
    <location>
        <begin position="219"/>
        <end position="236"/>
    </location>
</feature>
<dbReference type="InterPro" id="IPR036890">
    <property type="entry name" value="HATPase_C_sf"/>
</dbReference>
<dbReference type="Pfam" id="PF00512">
    <property type="entry name" value="HisKA"/>
    <property type="match status" value="1"/>
</dbReference>
<keyword evidence="8" id="KW-0472">Membrane</keyword>
<dbReference type="InterPro" id="IPR004358">
    <property type="entry name" value="Sig_transdc_His_kin-like_C"/>
</dbReference>
<dbReference type="CDD" id="cd16922">
    <property type="entry name" value="HATPase_EvgS-ArcB-TorS-like"/>
    <property type="match status" value="1"/>
</dbReference>
<keyword evidence="8" id="KW-0812">Transmembrane</keyword>
<proteinExistence type="predicted"/>
<dbReference type="SUPFAM" id="SSF55874">
    <property type="entry name" value="ATPase domain of HSP90 chaperone/DNA topoisomerase II/histidine kinase"/>
    <property type="match status" value="1"/>
</dbReference>
<accession>A0A4P9UM88</accession>
<dbReference type="Pfam" id="PF02518">
    <property type="entry name" value="HATPase_c"/>
    <property type="match status" value="1"/>
</dbReference>
<dbReference type="PANTHER" id="PTHR43047:SF72">
    <property type="entry name" value="OSMOSENSING HISTIDINE PROTEIN KINASE SLN1"/>
    <property type="match status" value="1"/>
</dbReference>
<dbReference type="InterPro" id="IPR003594">
    <property type="entry name" value="HATPase_dom"/>
</dbReference>
<dbReference type="SMART" id="SM00387">
    <property type="entry name" value="HATPase_c"/>
    <property type="match status" value="1"/>
</dbReference>
<dbReference type="SMART" id="SM00448">
    <property type="entry name" value="REC"/>
    <property type="match status" value="1"/>
</dbReference>
<evidence type="ECO:0000256" key="1">
    <source>
        <dbReference type="ARBA" id="ARBA00000085"/>
    </source>
</evidence>
<evidence type="ECO:0000313" key="12">
    <source>
        <dbReference type="Proteomes" id="UP000305881"/>
    </source>
</evidence>
<evidence type="ECO:0000259" key="9">
    <source>
        <dbReference type="PROSITE" id="PS50109"/>
    </source>
</evidence>
<dbReference type="Gene3D" id="1.10.287.130">
    <property type="match status" value="1"/>
</dbReference>
<protein>
    <recommendedName>
        <fullName evidence="2">histidine kinase</fullName>
        <ecNumber evidence="2">2.7.13.3</ecNumber>
    </recommendedName>
</protein>
<dbReference type="PRINTS" id="PR00344">
    <property type="entry name" value="BCTRLSENSOR"/>
</dbReference>
<keyword evidence="12" id="KW-1185">Reference proteome</keyword>
<feature type="domain" description="Response regulatory" evidence="10">
    <location>
        <begin position="921"/>
        <end position="1035"/>
    </location>
</feature>
<dbReference type="InterPro" id="IPR036097">
    <property type="entry name" value="HisK_dim/P_sf"/>
</dbReference>
<feature type="transmembrane region" description="Helical" evidence="8">
    <location>
        <begin position="457"/>
        <end position="478"/>
    </location>
</feature>
<dbReference type="KEGG" id="mbur:EQU24_08410"/>
<feature type="domain" description="Histidine kinase" evidence="9">
    <location>
        <begin position="682"/>
        <end position="899"/>
    </location>
</feature>
<dbReference type="CDD" id="cd00082">
    <property type="entry name" value="HisKA"/>
    <property type="match status" value="1"/>
</dbReference>
<feature type="transmembrane region" description="Helical" evidence="8">
    <location>
        <begin position="566"/>
        <end position="589"/>
    </location>
</feature>
<dbReference type="RefSeq" id="WP_017839910.1">
    <property type="nucleotide sequence ID" value="NZ_CP035467.1"/>
</dbReference>
<sequence length="1133" mass="125941">MSAPIHQNISKIRRDYNAWVANESLEDYALRFAPRSFRKWSEFQVANTAFGSTSFLVLEAIGGFLSINYGFTNAFWAILVVGLVIFITGFPISYYAARYNIDIDLLTRSAGFGYIGSTVTSLIYASFTFTLFALEASIMSLALELYFQIPIALAHVISAVIVIPLVAFGITTISRLQLWTQPIWLILLIAPYIAVYRHEPEALLTLKTYFWIAGSGRDFDWLLFGSAATVAFSMVAQIGEQVDFLRFMPEKTRQNRFRWWFGTIAAGPGWVLFGMLRQLGGALLAHLALRNGIAAEHAHEPTQMYLIAYNDLFGNPAIALAVTTLFVVICQIKINVTNAYAGSLAWSNFFSRVTHSHPGRVVWLVFNVSIALLLMEFGVFGALEKVLGLFSNISIAWISAVAAELMINKPLGLSPKIVEFKRAYLPDLNPVGIIATLCASIVSILAYLGAFGDYPRAFSAFISLGLAFILVPLIAVVSGPKHYLARDRDENNKASHQHCSICGNAFEQEDIAYCPAYQGSICSLCCTLEARCLDACKPGARLDDYLEIVARRFLPKTLSLQARLRLLRFGLLFLFLTVLTSIFIGIIYYQDLLTAQPYPPAFRLLLENFVKIYASLLVFIGLCTWWLILNDESRRVAHEETAKQTQLLLMEIEEHKKTDVKLAQALKMADAANSAKSRFLSNMSHEIRTPLNSIIGYAYILHKDTEIPERRRQAVETLKRSGEHLSSLVEDILDIASIEARKFEIKSAPFHFPAFIDHLVRVYKPQAESKGLSFCCQFTHSLPQRIRGDEKRVGQILINLLSNAVKFTETGGIIFRIGYSGEVANFQVIDTGKGIEPKHLQNIFQPFTRIHDSSGNAVSGSGLGLTISKIFAEIMGGELSVTSEPGRGSAFTVRLFLPNQGATPEAVRDNDVQGYSGRRKRLLVVDDQAEHRDLIVSILEPLGFVMDEAESGGVCIDIVSDNPPDLILLDLSMPDIDGLATATVLREKGYKHPIVVLSANAYLTDRVAAINAGCNDFLSKPVKIRELLYKLGLHLSLEWIHQHDDTLVLNQSANNAIVFPPQQVIDELAGFVRIGDLTGLKTRLDLLASEYALFVAKIKKLAYEFKIGEIKKLLLSSNDVEITRVKTDSIDKI</sequence>
<organism evidence="11 12">
    <name type="scientific">Methylotuvimicrobium buryatense</name>
    <name type="common">Methylomicrobium buryatense</name>
    <dbReference type="NCBI Taxonomy" id="95641"/>
    <lineage>
        <taxon>Bacteria</taxon>
        <taxon>Pseudomonadati</taxon>
        <taxon>Pseudomonadota</taxon>
        <taxon>Gammaproteobacteria</taxon>
        <taxon>Methylococcales</taxon>
        <taxon>Methylococcaceae</taxon>
        <taxon>Methylotuvimicrobium</taxon>
    </lineage>
</organism>
<feature type="transmembrane region" description="Helical" evidence="8">
    <location>
        <begin position="75"/>
        <end position="97"/>
    </location>
</feature>
<dbReference type="SMART" id="SM00388">
    <property type="entry name" value="HisKA"/>
    <property type="match status" value="1"/>
</dbReference>